<protein>
    <recommendedName>
        <fullName evidence="4">LTD domain-containing protein</fullName>
    </recommendedName>
</protein>
<sequence length="359" mass="38415">MRSASLHTERDDGALTAVIEFLSAFTLFLMILTAFLSLAQLQMGSNDPDVDRLDRAASLGLDRLTSGEGWFVPMGESLDYANSTAQWHLASAEDLHDGRVQPGLMLNHRLDIDRIQALHNVTEDGMAAGLGLDEDMSLHLSILVVSSEDENRTGSSLFNGGTERGTAPSSSTAYRSFQQDGELIRVVLEVHDGGRKNNILHITEVMVRPSSAGPEWIEVSNPNDFAIALKGWSLNHTSGSAASNLLLQSGVVSGQSLSLLTGDSSSQDVGNATHVIDLGALGFLGVGQLNGLSDGRGTLSLRYTQLDEITPADVVRVEWGGDTQLFMVTGQSLVWDGTDRFSATAWSLEDTPSPGETDS</sequence>
<proteinExistence type="predicted"/>
<feature type="region of interest" description="Disordered" evidence="1">
    <location>
        <begin position="153"/>
        <end position="172"/>
    </location>
</feature>
<name>D6PC49_9ARCH</name>
<keyword evidence="2" id="KW-0812">Transmembrane</keyword>
<keyword evidence="2" id="KW-0472">Membrane</keyword>
<reference evidence="3" key="1">
    <citation type="journal article" date="2010" name="ISME J.">
        <title>Metagenome of the Mediterranean deep chlorophyll maximum studied by direct and fosmid library 454 pyrosequencing.</title>
        <authorList>
            <person name="Ghai R."/>
            <person name="Martin-Cuadrado A.B."/>
            <person name="Molto A.G."/>
            <person name="Heredia I.G."/>
            <person name="Cabrera R."/>
            <person name="Martin J."/>
            <person name="Verdu M."/>
            <person name="Deschamps P."/>
            <person name="Moreira D."/>
            <person name="Lopez-Garcia P."/>
            <person name="Mira A."/>
            <person name="Rodriguez-Valera F."/>
        </authorList>
    </citation>
    <scope>NUCLEOTIDE SEQUENCE</scope>
</reference>
<accession>D6PC49</accession>
<organism evidence="3">
    <name type="scientific">uncultured archaeon MedDCM-OCT-S09-C50</name>
    <dbReference type="NCBI Taxonomy" id="743102"/>
    <lineage>
        <taxon>Archaea</taxon>
        <taxon>environmental samples</taxon>
    </lineage>
</organism>
<keyword evidence="2" id="KW-1133">Transmembrane helix</keyword>
<feature type="transmembrane region" description="Helical" evidence="2">
    <location>
        <begin position="12"/>
        <end position="36"/>
    </location>
</feature>
<evidence type="ECO:0000313" key="3">
    <source>
        <dbReference type="EMBL" id="ADD93300.1"/>
    </source>
</evidence>
<dbReference type="EMBL" id="GU942976">
    <property type="protein sequence ID" value="ADD93300.1"/>
    <property type="molecule type" value="Genomic_DNA"/>
</dbReference>
<evidence type="ECO:0000256" key="2">
    <source>
        <dbReference type="SAM" id="Phobius"/>
    </source>
</evidence>
<dbReference type="AlphaFoldDB" id="D6PC49"/>
<evidence type="ECO:0000256" key="1">
    <source>
        <dbReference type="SAM" id="MobiDB-lite"/>
    </source>
</evidence>
<evidence type="ECO:0008006" key="4">
    <source>
        <dbReference type="Google" id="ProtNLM"/>
    </source>
</evidence>